<evidence type="ECO:0000256" key="1">
    <source>
        <dbReference type="SAM" id="Phobius"/>
    </source>
</evidence>
<dbReference type="Proteomes" id="UP000051276">
    <property type="component" value="Unassembled WGS sequence"/>
</dbReference>
<organism evidence="2 3">
    <name type="scientific">endosymbiont of Ridgeia piscesae</name>
    <dbReference type="NCBI Taxonomy" id="54398"/>
    <lineage>
        <taxon>Bacteria</taxon>
        <taxon>Pseudomonadati</taxon>
        <taxon>Pseudomonadota</taxon>
        <taxon>Gammaproteobacteria</taxon>
        <taxon>sulfur-oxidizing symbionts</taxon>
    </lineage>
</organism>
<reference evidence="2 3" key="1">
    <citation type="submission" date="2015-11" db="EMBL/GenBank/DDBJ databases">
        <title>The genome of Candidatus Endoriftia persephone in Ridgeia piscesae and population structure of the North Eastern Pacific vestimentiferan symbionts.</title>
        <authorList>
            <person name="Perez M."/>
            <person name="Juniper K.S."/>
        </authorList>
    </citation>
    <scope>NUCLEOTIDE SEQUENCE [LARGE SCALE GENOMIC DNA]</scope>
    <source>
        <strain evidence="2">Ind10</strain>
    </source>
</reference>
<dbReference type="AlphaFoldDB" id="A0A0T5Z8S0"/>
<protein>
    <submittedName>
        <fullName evidence="2">Uncharacterized protein</fullName>
    </submittedName>
</protein>
<gene>
    <name evidence="2" type="ORF">Ga0076813_15133</name>
</gene>
<evidence type="ECO:0000313" key="3">
    <source>
        <dbReference type="Proteomes" id="UP000051276"/>
    </source>
</evidence>
<sequence length="31" mass="3222">SEQPADQQARASARLVLISGLFAALLLGVLL</sequence>
<keyword evidence="1" id="KW-1133">Transmembrane helix</keyword>
<keyword evidence="1" id="KW-0472">Membrane</keyword>
<feature type="non-terminal residue" evidence="2">
    <location>
        <position position="1"/>
    </location>
</feature>
<accession>A0A0T5Z8S0</accession>
<keyword evidence="1" id="KW-0812">Transmembrane</keyword>
<dbReference type="EMBL" id="LMXI01000181">
    <property type="protein sequence ID" value="KRT59290.1"/>
    <property type="molecule type" value="Genomic_DNA"/>
</dbReference>
<name>A0A0T5Z8S0_9GAMM</name>
<evidence type="ECO:0000313" key="2">
    <source>
        <dbReference type="EMBL" id="KRT59290.1"/>
    </source>
</evidence>
<feature type="transmembrane region" description="Helical" evidence="1">
    <location>
        <begin position="12"/>
        <end position="30"/>
    </location>
</feature>
<comment type="caution">
    <text evidence="2">The sequence shown here is derived from an EMBL/GenBank/DDBJ whole genome shotgun (WGS) entry which is preliminary data.</text>
</comment>
<proteinExistence type="predicted"/>